<evidence type="ECO:0000256" key="5">
    <source>
        <dbReference type="ARBA" id="ARBA00022884"/>
    </source>
</evidence>
<dbReference type="EMBL" id="DVKI01000113">
    <property type="protein sequence ID" value="HIT17445.1"/>
    <property type="molecule type" value="Genomic_DNA"/>
</dbReference>
<dbReference type="PANTHER" id="PTHR22807:SF30">
    <property type="entry name" value="28S RRNA (CYTOSINE(4447)-C(5))-METHYLTRANSFERASE-RELATED"/>
    <property type="match status" value="1"/>
</dbReference>
<dbReference type="InterPro" id="IPR049560">
    <property type="entry name" value="MeTrfase_RsmB-F_NOP2_cat"/>
</dbReference>
<dbReference type="InterPro" id="IPR023267">
    <property type="entry name" value="RCMT"/>
</dbReference>
<evidence type="ECO:0000256" key="6">
    <source>
        <dbReference type="PROSITE-ProRule" id="PRU01023"/>
    </source>
</evidence>
<dbReference type="PRINTS" id="PR02008">
    <property type="entry name" value="RCMTFAMILY"/>
</dbReference>
<evidence type="ECO:0000313" key="8">
    <source>
        <dbReference type="EMBL" id="HIT17445.1"/>
    </source>
</evidence>
<proteinExistence type="inferred from homology"/>
<dbReference type="GO" id="GO:0008173">
    <property type="term" value="F:RNA methyltransferase activity"/>
    <property type="evidence" value="ECO:0007669"/>
    <property type="project" value="InterPro"/>
</dbReference>
<keyword evidence="2 6" id="KW-0489">Methyltransferase</keyword>
<dbReference type="SUPFAM" id="SSF53335">
    <property type="entry name" value="S-adenosyl-L-methionine-dependent methyltransferases"/>
    <property type="match status" value="1"/>
</dbReference>
<organism evidence="8 9">
    <name type="scientific">Candidatus Caccosoma faecigallinarum</name>
    <dbReference type="NCBI Taxonomy" id="2840720"/>
    <lineage>
        <taxon>Bacteria</taxon>
        <taxon>Bacillati</taxon>
        <taxon>Bacillota</taxon>
        <taxon>Bacillota incertae sedis</taxon>
        <taxon>Candidatus Caccosoma</taxon>
    </lineage>
</organism>
<dbReference type="Pfam" id="PF13636">
    <property type="entry name" value="Methyltranf_PUA"/>
    <property type="match status" value="1"/>
</dbReference>
<evidence type="ECO:0000259" key="7">
    <source>
        <dbReference type="PROSITE" id="PS51686"/>
    </source>
</evidence>
<dbReference type="Proteomes" id="UP000886893">
    <property type="component" value="Unassembled WGS sequence"/>
</dbReference>
<dbReference type="Pfam" id="PF17126">
    <property type="entry name" value="RsmF_methylt_CI"/>
    <property type="match status" value="1"/>
</dbReference>
<dbReference type="InterPro" id="IPR031341">
    <property type="entry name" value="Methyltr_RsmF_N"/>
</dbReference>
<dbReference type="PROSITE" id="PS51686">
    <property type="entry name" value="SAM_MT_RSMB_NOP"/>
    <property type="match status" value="1"/>
</dbReference>
<feature type="domain" description="SAM-dependent MTase RsmB/NOP-type" evidence="7">
    <location>
        <begin position="8"/>
        <end position="290"/>
    </location>
</feature>
<dbReference type="GO" id="GO:0008757">
    <property type="term" value="F:S-adenosylmethionine-dependent methyltransferase activity"/>
    <property type="evidence" value="ECO:0007669"/>
    <property type="project" value="InterPro"/>
</dbReference>
<feature type="binding site" evidence="6">
    <location>
        <position position="157"/>
    </location>
    <ligand>
        <name>S-adenosyl-L-methionine</name>
        <dbReference type="ChEBI" id="CHEBI:59789"/>
    </ligand>
</feature>
<dbReference type="InterPro" id="IPR029063">
    <property type="entry name" value="SAM-dependent_MTases_sf"/>
</dbReference>
<evidence type="ECO:0000256" key="4">
    <source>
        <dbReference type="ARBA" id="ARBA00022691"/>
    </source>
</evidence>
<evidence type="ECO:0000256" key="1">
    <source>
        <dbReference type="ARBA" id="ARBA00022490"/>
    </source>
</evidence>
<dbReference type="InterPro" id="IPR001678">
    <property type="entry name" value="MeTrfase_RsmB-F_NOP2_dom"/>
</dbReference>
<dbReference type="AlphaFoldDB" id="A0A9D1G8W5"/>
<dbReference type="Gene3D" id="2.30.130.60">
    <property type="match status" value="1"/>
</dbReference>
<feature type="active site" description="Nucleophile" evidence="6">
    <location>
        <position position="228"/>
    </location>
</feature>
<gene>
    <name evidence="8" type="ORF">IAD04_03570</name>
</gene>
<dbReference type="NCBIfam" id="TIGR00446">
    <property type="entry name" value="nop2p"/>
    <property type="match status" value="1"/>
</dbReference>
<keyword evidence="1" id="KW-0963">Cytoplasm</keyword>
<evidence type="ECO:0000256" key="3">
    <source>
        <dbReference type="ARBA" id="ARBA00022679"/>
    </source>
</evidence>
<dbReference type="Gene3D" id="3.40.50.150">
    <property type="entry name" value="Vaccinia Virus protein VP39"/>
    <property type="match status" value="1"/>
</dbReference>
<name>A0A9D1G8W5_9FIRM</name>
<dbReference type="PANTHER" id="PTHR22807">
    <property type="entry name" value="NOP2 YEAST -RELATED NOL1/NOP2/FMU SUN DOMAIN-CONTAINING"/>
    <property type="match status" value="1"/>
</dbReference>
<evidence type="ECO:0000256" key="2">
    <source>
        <dbReference type="ARBA" id="ARBA00022603"/>
    </source>
</evidence>
<keyword evidence="4 6" id="KW-0949">S-adenosyl-L-methionine</keyword>
<feature type="binding site" evidence="6">
    <location>
        <position position="175"/>
    </location>
    <ligand>
        <name>S-adenosyl-L-methionine</name>
        <dbReference type="ChEBI" id="CHEBI:59789"/>
    </ligand>
</feature>
<dbReference type="GO" id="GO:0003723">
    <property type="term" value="F:RNA binding"/>
    <property type="evidence" value="ECO:0007669"/>
    <property type="project" value="UniProtKB-UniRule"/>
</dbReference>
<protein>
    <submittedName>
        <fullName evidence="8">RsmB/NOP family class I SAM-dependent RNA methyltransferase</fullName>
    </submittedName>
</protein>
<keyword evidence="5 6" id="KW-0694">RNA-binding</keyword>
<dbReference type="Pfam" id="PF17125">
    <property type="entry name" value="Methyltr_RsmF_N"/>
    <property type="match status" value="1"/>
</dbReference>
<feature type="binding site" evidence="6">
    <location>
        <position position="130"/>
    </location>
    <ligand>
        <name>S-adenosyl-L-methionine</name>
        <dbReference type="ChEBI" id="CHEBI:59789"/>
    </ligand>
</feature>
<keyword evidence="3 6" id="KW-0808">Transferase</keyword>
<accession>A0A9D1G8W5</accession>
<reference evidence="8" key="1">
    <citation type="submission" date="2020-10" db="EMBL/GenBank/DDBJ databases">
        <authorList>
            <person name="Gilroy R."/>
        </authorList>
    </citation>
    <scope>NUCLEOTIDE SEQUENCE</scope>
    <source>
        <strain evidence="8">14508</strain>
    </source>
</reference>
<dbReference type="GO" id="GO:0001510">
    <property type="term" value="P:RNA methylation"/>
    <property type="evidence" value="ECO:0007669"/>
    <property type="project" value="InterPro"/>
</dbReference>
<evidence type="ECO:0000313" key="9">
    <source>
        <dbReference type="Proteomes" id="UP000886893"/>
    </source>
</evidence>
<feature type="binding site" evidence="6">
    <location>
        <begin position="106"/>
        <end position="112"/>
    </location>
    <ligand>
        <name>S-adenosyl-L-methionine</name>
        <dbReference type="ChEBI" id="CHEBI:59789"/>
    </ligand>
</feature>
<dbReference type="InterPro" id="IPR031340">
    <property type="entry name" value="RsmF_methylt_CI"/>
</dbReference>
<dbReference type="Pfam" id="PF01189">
    <property type="entry name" value="Methyltr_RsmB-F"/>
    <property type="match status" value="1"/>
</dbReference>
<comment type="similarity">
    <text evidence="6">Belongs to the class I-like SAM-binding methyltransferase superfamily. RsmB/NOP family.</text>
</comment>
<dbReference type="InterPro" id="IPR011023">
    <property type="entry name" value="Nop2p"/>
</dbReference>
<reference evidence="8" key="2">
    <citation type="journal article" date="2021" name="PeerJ">
        <title>Extensive microbial diversity within the chicken gut microbiome revealed by metagenomics and culture.</title>
        <authorList>
            <person name="Gilroy R."/>
            <person name="Ravi A."/>
            <person name="Getino M."/>
            <person name="Pursley I."/>
            <person name="Horton D.L."/>
            <person name="Alikhan N.F."/>
            <person name="Baker D."/>
            <person name="Gharbi K."/>
            <person name="Hall N."/>
            <person name="Watson M."/>
            <person name="Adriaenssens E.M."/>
            <person name="Foster-Nyarko E."/>
            <person name="Jarju S."/>
            <person name="Secka A."/>
            <person name="Antonio M."/>
            <person name="Oren A."/>
            <person name="Chaudhuri R.R."/>
            <person name="La Ragione R."/>
            <person name="Hildebrand F."/>
            <person name="Pallen M.J."/>
        </authorList>
    </citation>
    <scope>NUCLEOTIDE SEQUENCE</scope>
    <source>
        <strain evidence="8">14508</strain>
    </source>
</reference>
<dbReference type="CDD" id="cd21147">
    <property type="entry name" value="RsmF_methylt_CTD1"/>
    <property type="match status" value="1"/>
</dbReference>
<comment type="caution">
    <text evidence="8">The sequence shown here is derived from an EMBL/GenBank/DDBJ whole genome shotgun (WGS) entry which is preliminary data.</text>
</comment>
<sequence length="444" mass="51544">MNFKTHLMQFLDQKEVESLLDSLQLPNQTAFRINTLKVKNVNELFDNFLFPFHPYVKDGYYYNKEISLLGKSILFEAGAYYIQEPSAMMAVELLNPRAGDKVLDMCAAPGGKSFHAINLMQDKGLLISNDIHPIRAQILSSNMEKCGCKQIIVLQDDSKKYKQKFLSFFDKIILDAPCSGSGMFRKNEFAITDWSMEKVLQCQKMQLSLLEDAYEMLNREGILLYSTCSFSKEENEDVIQIFLKEHSDCNLIKIPLKEDFLPSIGIEGAIRLHPNHYKGEGHFIALIQKRGVKNNLQKKEQLKMKKNIHPAVIQFLNDFQFSYDKNKIVNWDNHYYYADFDIPSLERIKFLRYGLSLGEIKNNRFIPNHAFAMYHQHSNHCIALTKEQAQKYIAGECIQYLKEGKGYQIVTYKNLPLGWVKQVGYQLKNHYPKGLRKKIENIDD</sequence>
<dbReference type="InterPro" id="IPR027391">
    <property type="entry name" value="Nol1_Nop2_Fmu_2"/>
</dbReference>
<dbReference type="GO" id="GO:0006396">
    <property type="term" value="P:RNA processing"/>
    <property type="evidence" value="ECO:0007669"/>
    <property type="project" value="InterPro"/>
</dbReference>
<dbReference type="Gene3D" id="3.30.70.1170">
    <property type="entry name" value="Sun protein, domain 3"/>
    <property type="match status" value="1"/>
</dbReference>